<evidence type="ECO:0000313" key="10">
    <source>
        <dbReference type="Proteomes" id="UP001214250"/>
    </source>
</evidence>
<dbReference type="PROSITE" id="PS50253">
    <property type="entry name" value="COX3"/>
    <property type="match status" value="1"/>
</dbReference>
<evidence type="ECO:0000259" key="8">
    <source>
        <dbReference type="PROSITE" id="PS50253"/>
    </source>
</evidence>
<evidence type="ECO:0000256" key="4">
    <source>
        <dbReference type="ARBA" id="ARBA00022989"/>
    </source>
</evidence>
<feature type="transmembrane region" description="Helical" evidence="7">
    <location>
        <begin position="153"/>
        <end position="179"/>
    </location>
</feature>
<sequence length="219" mass="25376">MSSKVDTSKFIPRFVSHHFSNADQEFDSCKLGMWLFLLTEFMLFGGIFVAYVVFRTWYPETFESGAEKLDWKMGAVNTVILITSSVTMAVAIRDVQLNKKGRALALMLITVLCGMGFLVVKYFEYHHKFELGIFPGGFFSFMGDHMSNEHLYFSIYFMATATHVLHVILGLIAILWVSWRTAKGEFYEAYYTPVEMVGLYWHLVDLIWIFLFPLLYLTK</sequence>
<dbReference type="InterPro" id="IPR013833">
    <property type="entry name" value="Cyt_c_oxidase_su3_a-hlx"/>
</dbReference>
<evidence type="ECO:0000313" key="9">
    <source>
        <dbReference type="EMBL" id="WDE96595.1"/>
    </source>
</evidence>
<reference evidence="9 10" key="1">
    <citation type="submission" date="2023-02" db="EMBL/GenBank/DDBJ databases">
        <title>Genome sequence of Lentisphaera profundi SAORIC-696.</title>
        <authorList>
            <person name="Kim e."/>
            <person name="Cho J.-C."/>
            <person name="Choi A."/>
            <person name="Kang I."/>
        </authorList>
    </citation>
    <scope>NUCLEOTIDE SEQUENCE [LARGE SCALE GENOMIC DNA]</scope>
    <source>
        <strain evidence="9 10">SAORIC-696</strain>
    </source>
</reference>
<keyword evidence="3 6" id="KW-0812">Transmembrane</keyword>
<dbReference type="EMBL" id="CP117811">
    <property type="protein sequence ID" value="WDE96595.1"/>
    <property type="molecule type" value="Genomic_DNA"/>
</dbReference>
<dbReference type="PANTHER" id="PTHR11403">
    <property type="entry name" value="CYTOCHROME C OXIDASE SUBUNIT III"/>
    <property type="match status" value="1"/>
</dbReference>
<dbReference type="RefSeq" id="WP_274150660.1">
    <property type="nucleotide sequence ID" value="NZ_CP117811.1"/>
</dbReference>
<feature type="transmembrane region" description="Helical" evidence="7">
    <location>
        <begin position="74"/>
        <end position="92"/>
    </location>
</feature>
<name>A0ABY7VTP2_9BACT</name>
<keyword evidence="4 7" id="KW-1133">Transmembrane helix</keyword>
<organism evidence="9 10">
    <name type="scientific">Lentisphaera profundi</name>
    <dbReference type="NCBI Taxonomy" id="1658616"/>
    <lineage>
        <taxon>Bacteria</taxon>
        <taxon>Pseudomonadati</taxon>
        <taxon>Lentisphaerota</taxon>
        <taxon>Lentisphaeria</taxon>
        <taxon>Lentisphaerales</taxon>
        <taxon>Lentisphaeraceae</taxon>
        <taxon>Lentisphaera</taxon>
    </lineage>
</organism>
<evidence type="ECO:0000256" key="1">
    <source>
        <dbReference type="ARBA" id="ARBA00004141"/>
    </source>
</evidence>
<dbReference type="InterPro" id="IPR035973">
    <property type="entry name" value="Cyt_c_oxidase_su3-like_sf"/>
</dbReference>
<evidence type="ECO:0000256" key="2">
    <source>
        <dbReference type="ARBA" id="ARBA00010581"/>
    </source>
</evidence>
<dbReference type="Gene3D" id="1.20.120.80">
    <property type="entry name" value="Cytochrome c oxidase, subunit III, four-helix bundle"/>
    <property type="match status" value="1"/>
</dbReference>
<dbReference type="CDD" id="cd02862">
    <property type="entry name" value="NorE_like"/>
    <property type="match status" value="1"/>
</dbReference>
<dbReference type="InterPro" id="IPR024791">
    <property type="entry name" value="Cyt_c/ubiquinol_Oxase_su3"/>
</dbReference>
<keyword evidence="5 7" id="KW-0472">Membrane</keyword>
<accession>A0ABY7VTP2</accession>
<feature type="transmembrane region" description="Helical" evidence="7">
    <location>
        <begin position="104"/>
        <end position="123"/>
    </location>
</feature>
<protein>
    <submittedName>
        <fullName evidence="9">Cytochrome c oxidase subunit 3 family protein</fullName>
    </submittedName>
</protein>
<evidence type="ECO:0000256" key="5">
    <source>
        <dbReference type="ARBA" id="ARBA00023136"/>
    </source>
</evidence>
<dbReference type="InterPro" id="IPR000298">
    <property type="entry name" value="Cyt_c_oxidase-like_su3"/>
</dbReference>
<comment type="similarity">
    <text evidence="2 6">Belongs to the cytochrome c oxidase subunit 3 family.</text>
</comment>
<proteinExistence type="inferred from homology"/>
<feature type="transmembrane region" description="Helical" evidence="7">
    <location>
        <begin position="199"/>
        <end position="217"/>
    </location>
</feature>
<gene>
    <name evidence="9" type="ORF">PQO03_01260</name>
</gene>
<comment type="subcellular location">
    <subcellularLocation>
        <location evidence="6">Cell membrane</location>
        <topology evidence="6">Multi-pass membrane protein</topology>
    </subcellularLocation>
    <subcellularLocation>
        <location evidence="1">Membrane</location>
        <topology evidence="1">Multi-pass membrane protein</topology>
    </subcellularLocation>
</comment>
<evidence type="ECO:0000256" key="3">
    <source>
        <dbReference type="ARBA" id="ARBA00022692"/>
    </source>
</evidence>
<dbReference type="Pfam" id="PF00510">
    <property type="entry name" value="COX3"/>
    <property type="match status" value="1"/>
</dbReference>
<evidence type="ECO:0000256" key="7">
    <source>
        <dbReference type="SAM" id="Phobius"/>
    </source>
</evidence>
<dbReference type="SUPFAM" id="SSF81452">
    <property type="entry name" value="Cytochrome c oxidase subunit III-like"/>
    <property type="match status" value="1"/>
</dbReference>
<dbReference type="PANTHER" id="PTHR11403:SF6">
    <property type="entry name" value="NITRIC OXIDE REDUCTASE SUBUNIT E"/>
    <property type="match status" value="1"/>
</dbReference>
<feature type="transmembrane region" description="Helical" evidence="7">
    <location>
        <begin position="34"/>
        <end position="54"/>
    </location>
</feature>
<feature type="domain" description="Heme-copper oxidase subunit III family profile" evidence="8">
    <location>
        <begin position="30"/>
        <end position="219"/>
    </location>
</feature>
<evidence type="ECO:0000256" key="6">
    <source>
        <dbReference type="RuleBase" id="RU003376"/>
    </source>
</evidence>
<keyword evidence="10" id="KW-1185">Reference proteome</keyword>
<dbReference type="Proteomes" id="UP001214250">
    <property type="component" value="Chromosome 1"/>
</dbReference>